<evidence type="ECO:0000256" key="3">
    <source>
        <dbReference type="ARBA" id="ARBA00022827"/>
    </source>
</evidence>
<evidence type="ECO:0000313" key="7">
    <source>
        <dbReference type="Proteomes" id="UP000571701"/>
    </source>
</evidence>
<keyword evidence="2" id="KW-0285">Flavoprotein</keyword>
<evidence type="ECO:0000256" key="1">
    <source>
        <dbReference type="ARBA" id="ARBA00001974"/>
    </source>
</evidence>
<dbReference type="PANTHER" id="PTHR42887:SF2">
    <property type="entry name" value="OS12G0638800 PROTEIN"/>
    <property type="match status" value="1"/>
</dbReference>
<evidence type="ECO:0000259" key="5">
    <source>
        <dbReference type="Pfam" id="PF22780"/>
    </source>
</evidence>
<dbReference type="PRINTS" id="PR00411">
    <property type="entry name" value="PNDRDTASEI"/>
</dbReference>
<dbReference type="Gene3D" id="3.50.50.60">
    <property type="entry name" value="FAD/NAD(P)-binding domain"/>
    <property type="match status" value="1"/>
</dbReference>
<dbReference type="RefSeq" id="WP_182110124.1">
    <property type="nucleotide sequence ID" value="NZ_JACFYF010000014.1"/>
</dbReference>
<dbReference type="SUPFAM" id="SSF51905">
    <property type="entry name" value="FAD/NAD(P)-binding domain"/>
    <property type="match status" value="1"/>
</dbReference>
<organism evidence="6 7">
    <name type="scientific">Vibrio marinisediminis</name>
    <dbReference type="NCBI Taxonomy" id="2758441"/>
    <lineage>
        <taxon>Bacteria</taxon>
        <taxon>Pseudomonadati</taxon>
        <taxon>Pseudomonadota</taxon>
        <taxon>Gammaproteobacteria</taxon>
        <taxon>Vibrionales</taxon>
        <taxon>Vibrionaceae</taxon>
        <taxon>Vibrio</taxon>
    </lineage>
</organism>
<proteinExistence type="predicted"/>
<comment type="caution">
    <text evidence="6">The sequence shown here is derived from an EMBL/GenBank/DDBJ whole genome shotgun (WGS) entry which is preliminary data.</text>
</comment>
<reference evidence="6 7" key="1">
    <citation type="submission" date="2020-07" db="EMBL/GenBank/DDBJ databases">
        <title>Vibrio marinisediminis sp. nov., isolated from marine sediment.</title>
        <authorList>
            <person name="Ji X."/>
        </authorList>
    </citation>
    <scope>NUCLEOTIDE SEQUENCE [LARGE SCALE GENOMIC DNA]</scope>
    <source>
        <strain evidence="6 7">404</strain>
    </source>
</reference>
<evidence type="ECO:0000256" key="2">
    <source>
        <dbReference type="ARBA" id="ARBA00022630"/>
    </source>
</evidence>
<feature type="domain" description="RsdA/BaiN/AoA(So)-like Rossmann fold-like" evidence="4">
    <location>
        <begin position="6"/>
        <end position="393"/>
    </location>
</feature>
<dbReference type="InterPro" id="IPR057661">
    <property type="entry name" value="RsdA/BaiN/AoA(So)_Rossmann"/>
</dbReference>
<dbReference type="InterPro" id="IPR055178">
    <property type="entry name" value="RsdA/BaiN/AoA(So)-like_dom"/>
</dbReference>
<dbReference type="Proteomes" id="UP000571701">
    <property type="component" value="Unassembled WGS sequence"/>
</dbReference>
<dbReference type="InterPro" id="IPR004792">
    <property type="entry name" value="BaiN-like"/>
</dbReference>
<dbReference type="EMBL" id="JACFYF010000014">
    <property type="protein sequence ID" value="MBA5764060.1"/>
    <property type="molecule type" value="Genomic_DNA"/>
</dbReference>
<dbReference type="SUPFAM" id="SSF160996">
    <property type="entry name" value="HI0933 insert domain-like"/>
    <property type="match status" value="1"/>
</dbReference>
<dbReference type="PANTHER" id="PTHR42887">
    <property type="entry name" value="OS12G0638800 PROTEIN"/>
    <property type="match status" value="1"/>
</dbReference>
<accession>A0A7W2FTS3</accession>
<keyword evidence="7" id="KW-1185">Reference proteome</keyword>
<dbReference type="Gene3D" id="1.10.8.260">
    <property type="entry name" value="HI0933 insert domain-like"/>
    <property type="match status" value="1"/>
</dbReference>
<dbReference type="Pfam" id="PF03486">
    <property type="entry name" value="HI0933_like"/>
    <property type="match status" value="1"/>
</dbReference>
<keyword evidence="3" id="KW-0274">FAD</keyword>
<protein>
    <submittedName>
        <fullName evidence="6">NAD(P)/FAD-dependent oxidoreductase</fullName>
    </submittedName>
</protein>
<comment type="cofactor">
    <cofactor evidence="1">
        <name>FAD</name>
        <dbReference type="ChEBI" id="CHEBI:57692"/>
    </cofactor>
</comment>
<dbReference type="AlphaFoldDB" id="A0A7W2FTS3"/>
<evidence type="ECO:0000313" key="6">
    <source>
        <dbReference type="EMBL" id="MBA5764060.1"/>
    </source>
</evidence>
<dbReference type="Pfam" id="PF22780">
    <property type="entry name" value="HI0933_like_1st"/>
    <property type="match status" value="1"/>
</dbReference>
<dbReference type="Gene3D" id="2.40.30.10">
    <property type="entry name" value="Translation factors"/>
    <property type="match status" value="1"/>
</dbReference>
<sequence length="395" mass="43682">MSEKFDVVIIGAGAAGLMCAAEAGKRGRKVLVLDHAKKPGRKILISGGGRCNFTNYDVSANNYLCRNPHFVKSALSQYTNWDFISMVSKYGIEFEERDHGQLFCIDSAKQIVTMLLDECQIGKVQLRYQQDVHQIEKLEQGFRLSANTSAIECESLVVATGGLSMPKLGATPFGYKVAEQFALPVIATSAGLVPFTLHKQDKEDFAELSGIAIPTEITAQDGTVFKEALLFTHRGLSGPSVLQISSFWKAGQQVTINLVPEADVDQLLAVSREKHPNQSLKNTLAKVLPKRLVEVMIERKELVDKPLKQFNEKQLQQVTQYLENWKIAPNGTEGYRTAEVTLGGVDTDHLSSKTMECKQVQGLFFIGEVMDVTGWLGGYNFQWCWSSGFVAGQHV</sequence>
<dbReference type="InterPro" id="IPR036188">
    <property type="entry name" value="FAD/NAD-bd_sf"/>
</dbReference>
<dbReference type="InterPro" id="IPR023166">
    <property type="entry name" value="BaiN-like_dom_sf"/>
</dbReference>
<dbReference type="NCBIfam" id="TIGR00275">
    <property type="entry name" value="aminoacetone oxidase family FAD-binding enzyme"/>
    <property type="match status" value="1"/>
</dbReference>
<feature type="domain" description="RsdA/BaiN/AoA(So)-like insert" evidence="5">
    <location>
        <begin position="190"/>
        <end position="340"/>
    </location>
</feature>
<gene>
    <name evidence="6" type="ORF">H2O73_16975</name>
</gene>
<name>A0A7W2FTS3_9VIBR</name>
<evidence type="ECO:0000259" key="4">
    <source>
        <dbReference type="Pfam" id="PF03486"/>
    </source>
</evidence>